<dbReference type="GO" id="GO:0000139">
    <property type="term" value="C:Golgi membrane"/>
    <property type="evidence" value="ECO:0007669"/>
    <property type="project" value="UniProtKB-SubCell"/>
</dbReference>
<proteinExistence type="inferred from homology"/>
<reference evidence="13 14" key="1">
    <citation type="journal article" date="2018" name="Gigascience">
        <title>Genomes of trombidid mites reveal novel predicted allergens and laterally-transferred genes associated with secondary metabolism.</title>
        <authorList>
            <person name="Dong X."/>
            <person name="Chaisiri K."/>
            <person name="Xia D."/>
            <person name="Armstrong S.D."/>
            <person name="Fang Y."/>
            <person name="Donnelly M.J."/>
            <person name="Kadowaki T."/>
            <person name="McGarry J.W."/>
            <person name="Darby A.C."/>
            <person name="Makepeace B.L."/>
        </authorList>
    </citation>
    <scope>NUCLEOTIDE SEQUENCE [LARGE SCALE GENOMIC DNA]</scope>
    <source>
        <strain evidence="13">UoL-WK</strain>
    </source>
</reference>
<dbReference type="STRING" id="1965070.A0A443QU45"/>
<organism evidence="13 14">
    <name type="scientific">Dinothrombium tinctorium</name>
    <dbReference type="NCBI Taxonomy" id="1965070"/>
    <lineage>
        <taxon>Eukaryota</taxon>
        <taxon>Metazoa</taxon>
        <taxon>Ecdysozoa</taxon>
        <taxon>Arthropoda</taxon>
        <taxon>Chelicerata</taxon>
        <taxon>Arachnida</taxon>
        <taxon>Acari</taxon>
        <taxon>Acariformes</taxon>
        <taxon>Trombidiformes</taxon>
        <taxon>Prostigmata</taxon>
        <taxon>Anystina</taxon>
        <taxon>Parasitengona</taxon>
        <taxon>Trombidioidea</taxon>
        <taxon>Trombidiidae</taxon>
        <taxon>Dinothrombium</taxon>
    </lineage>
</organism>
<keyword evidence="5 12" id="KW-0812">Transmembrane</keyword>
<evidence type="ECO:0000256" key="11">
    <source>
        <dbReference type="ARBA" id="ARBA00023180"/>
    </source>
</evidence>
<keyword evidence="9 12" id="KW-0472">Membrane</keyword>
<evidence type="ECO:0000256" key="4">
    <source>
        <dbReference type="ARBA" id="ARBA00022679"/>
    </source>
</evidence>
<feature type="transmembrane region" description="Helical" evidence="12">
    <location>
        <begin position="6"/>
        <end position="27"/>
    </location>
</feature>
<dbReference type="PANTHER" id="PTHR12129">
    <property type="entry name" value="HEPARAN SULFATE 2-O-SULFOTRANSFERASE"/>
    <property type="match status" value="1"/>
</dbReference>
<accession>A0A443QU45</accession>
<dbReference type="OrthoDB" id="10019582at2759"/>
<dbReference type="InterPro" id="IPR027417">
    <property type="entry name" value="P-loop_NTPase"/>
</dbReference>
<keyword evidence="10" id="KW-1015">Disulfide bond</keyword>
<evidence type="ECO:0000256" key="8">
    <source>
        <dbReference type="ARBA" id="ARBA00023034"/>
    </source>
</evidence>
<evidence type="ECO:0000256" key="1">
    <source>
        <dbReference type="ARBA" id="ARBA00004323"/>
    </source>
</evidence>
<protein>
    <submittedName>
        <fullName evidence="13">Heparan sulfate 2-O-sulfotransferase 1-like protein</fullName>
    </submittedName>
</protein>
<dbReference type="GO" id="GO:0004394">
    <property type="term" value="F:heparan sulfate 2-sulfotransferase activity"/>
    <property type="evidence" value="ECO:0007669"/>
    <property type="project" value="TreeGrafter"/>
</dbReference>
<keyword evidence="11" id="KW-0325">Glycoprotein</keyword>
<sequence length="363" mass="43074">MSAFSHRFLCYSVFAFVLVLFFVLIHFQNEINKLRNDRQKYDLLIERYSQRLNEDELKSESIGDESENGAFAASVRNTGDDDTLIIYNRVPKTGSTSFMGIAYDLCKNNRFNVIHLNVSKNNHVLSLSDQSRFVYNVSNWSERQPSLYHGHIAFIDFSKFGVRKKPIYINIIREPLSRLVSYYYFLRFGDNFRPYVVRKRQGNKVSFDECVERKERDCDPNNMWLQIPFFCGHSANCWIPGNEWALQEAKRNLIQHYLLVGVTEDIHAFIAILESTLPRFFKGATKLYEKGVKSHLRKTYNKLDPLPETVEKVKQSKIWRMEFEFYQFALQQFHFVKQRTLISFDNLFKDKGNQFFYEKIRPR</sequence>
<evidence type="ECO:0000256" key="3">
    <source>
        <dbReference type="ARBA" id="ARBA00011233"/>
    </source>
</evidence>
<gene>
    <name evidence="13" type="ORF">B4U79_08130</name>
</gene>
<keyword evidence="6" id="KW-0735">Signal-anchor</keyword>
<keyword evidence="4 13" id="KW-0808">Transferase</keyword>
<dbReference type="Proteomes" id="UP000285301">
    <property type="component" value="Unassembled WGS sequence"/>
</dbReference>
<dbReference type="EMBL" id="NCKU01004053">
    <property type="protein sequence ID" value="RWS06521.1"/>
    <property type="molecule type" value="Genomic_DNA"/>
</dbReference>
<evidence type="ECO:0000313" key="13">
    <source>
        <dbReference type="EMBL" id="RWS06521.1"/>
    </source>
</evidence>
<comment type="subunit">
    <text evidence="3">Homotrimer.</text>
</comment>
<evidence type="ECO:0000256" key="5">
    <source>
        <dbReference type="ARBA" id="ARBA00022692"/>
    </source>
</evidence>
<evidence type="ECO:0000256" key="9">
    <source>
        <dbReference type="ARBA" id="ARBA00023136"/>
    </source>
</evidence>
<keyword evidence="7 12" id="KW-1133">Transmembrane helix</keyword>
<keyword evidence="14" id="KW-1185">Reference proteome</keyword>
<evidence type="ECO:0000256" key="2">
    <source>
        <dbReference type="ARBA" id="ARBA00010569"/>
    </source>
</evidence>
<dbReference type="FunFam" id="3.40.50.300:FF:001418">
    <property type="entry name" value="Heparan sulfate 2-o-sulfotransferase"/>
    <property type="match status" value="1"/>
</dbReference>
<comment type="caution">
    <text evidence="13">The sequence shown here is derived from an EMBL/GenBank/DDBJ whole genome shotgun (WGS) entry which is preliminary data.</text>
</comment>
<comment type="subcellular location">
    <subcellularLocation>
        <location evidence="1">Golgi apparatus membrane</location>
        <topology evidence="1">Single-pass type II membrane protein</topology>
    </subcellularLocation>
</comment>
<dbReference type="Pfam" id="PF03567">
    <property type="entry name" value="Sulfotransfer_2"/>
    <property type="match status" value="1"/>
</dbReference>
<dbReference type="InterPro" id="IPR007734">
    <property type="entry name" value="Heparan_SO4_2-O-STrfase"/>
</dbReference>
<evidence type="ECO:0000256" key="10">
    <source>
        <dbReference type="ARBA" id="ARBA00023157"/>
    </source>
</evidence>
<evidence type="ECO:0000313" key="14">
    <source>
        <dbReference type="Proteomes" id="UP000285301"/>
    </source>
</evidence>
<name>A0A443QU45_9ACAR</name>
<evidence type="ECO:0000256" key="12">
    <source>
        <dbReference type="SAM" id="Phobius"/>
    </source>
</evidence>
<comment type="similarity">
    <text evidence="2">Belongs to the sulfotransferase 3 family.</text>
</comment>
<dbReference type="AlphaFoldDB" id="A0A443QU45"/>
<evidence type="ECO:0000256" key="6">
    <source>
        <dbReference type="ARBA" id="ARBA00022968"/>
    </source>
</evidence>
<dbReference type="PANTHER" id="PTHR12129:SF17">
    <property type="entry name" value="HEPARAN SULFATE 2-O-SULFOTRANSFERASE 1"/>
    <property type="match status" value="1"/>
</dbReference>
<dbReference type="Gene3D" id="3.40.50.300">
    <property type="entry name" value="P-loop containing nucleotide triphosphate hydrolases"/>
    <property type="match status" value="1"/>
</dbReference>
<dbReference type="GO" id="GO:0015012">
    <property type="term" value="P:heparan sulfate proteoglycan biosynthetic process"/>
    <property type="evidence" value="ECO:0007669"/>
    <property type="project" value="UniProtKB-ARBA"/>
</dbReference>
<dbReference type="SUPFAM" id="SSF52540">
    <property type="entry name" value="P-loop containing nucleoside triphosphate hydrolases"/>
    <property type="match status" value="1"/>
</dbReference>
<keyword evidence="8" id="KW-0333">Golgi apparatus</keyword>
<evidence type="ECO:0000256" key="7">
    <source>
        <dbReference type="ARBA" id="ARBA00022989"/>
    </source>
</evidence>
<dbReference type="InterPro" id="IPR005331">
    <property type="entry name" value="Sulfotransferase"/>
</dbReference>